<gene>
    <name evidence="7" type="ORF">SLEP1_g22453</name>
</gene>
<reference evidence="7 8" key="1">
    <citation type="journal article" date="2021" name="Commun. Biol.">
        <title>The genome of Shorea leprosula (Dipterocarpaceae) highlights the ecological relevance of drought in aseasonal tropical rainforests.</title>
        <authorList>
            <person name="Ng K.K.S."/>
            <person name="Kobayashi M.J."/>
            <person name="Fawcett J.A."/>
            <person name="Hatakeyama M."/>
            <person name="Paape T."/>
            <person name="Ng C.H."/>
            <person name="Ang C.C."/>
            <person name="Tnah L.H."/>
            <person name="Lee C.T."/>
            <person name="Nishiyama T."/>
            <person name="Sese J."/>
            <person name="O'Brien M.J."/>
            <person name="Copetti D."/>
            <person name="Mohd Noor M.I."/>
            <person name="Ong R.C."/>
            <person name="Putra M."/>
            <person name="Sireger I.Z."/>
            <person name="Indrioko S."/>
            <person name="Kosugi Y."/>
            <person name="Izuno A."/>
            <person name="Isagi Y."/>
            <person name="Lee S.L."/>
            <person name="Shimizu K.K."/>
        </authorList>
    </citation>
    <scope>NUCLEOTIDE SEQUENCE [LARGE SCALE GENOMIC DNA]</scope>
    <source>
        <strain evidence="7">214</strain>
    </source>
</reference>
<feature type="domain" description="RanBP2-type" evidence="6">
    <location>
        <begin position="313"/>
        <end position="336"/>
    </location>
</feature>
<dbReference type="PROSITE" id="PS50199">
    <property type="entry name" value="ZF_RANBP2_2"/>
    <property type="match status" value="3"/>
</dbReference>
<keyword evidence="3" id="KW-0862">Zinc</keyword>
<dbReference type="PANTHER" id="PTHR23111:SF23">
    <property type="entry name" value="RAN BP2_NZF ZINC FINGER-LIKE SUPERFAMILY PROTEIN"/>
    <property type="match status" value="1"/>
</dbReference>
<feature type="region of interest" description="Disordered" evidence="5">
    <location>
        <begin position="513"/>
        <end position="537"/>
    </location>
</feature>
<accession>A0AAV5JGJ3</accession>
<proteinExistence type="predicted"/>
<keyword evidence="8" id="KW-1185">Reference proteome</keyword>
<dbReference type="SMART" id="SM00547">
    <property type="entry name" value="ZnF_RBZ"/>
    <property type="match status" value="3"/>
</dbReference>
<protein>
    <recommendedName>
        <fullName evidence="6">RanBP2-type domain-containing protein</fullName>
    </recommendedName>
</protein>
<dbReference type="InterPro" id="IPR001876">
    <property type="entry name" value="Znf_RanBP2"/>
</dbReference>
<keyword evidence="1" id="KW-0479">Metal-binding</keyword>
<feature type="compositionally biased region" description="Low complexity" evidence="5">
    <location>
        <begin position="420"/>
        <end position="430"/>
    </location>
</feature>
<dbReference type="InterPro" id="IPR036443">
    <property type="entry name" value="Znf_RanBP2_sf"/>
</dbReference>
<dbReference type="GO" id="GO:0008270">
    <property type="term" value="F:zinc ion binding"/>
    <property type="evidence" value="ECO:0007669"/>
    <property type="project" value="UniProtKB-KW"/>
</dbReference>
<dbReference type="SUPFAM" id="SSF90209">
    <property type="entry name" value="Ran binding protein zinc finger-like"/>
    <property type="match status" value="3"/>
</dbReference>
<dbReference type="Pfam" id="PF00641">
    <property type="entry name" value="Zn_ribbon_RanBP"/>
    <property type="match status" value="3"/>
</dbReference>
<evidence type="ECO:0000256" key="5">
    <source>
        <dbReference type="SAM" id="MobiDB-lite"/>
    </source>
</evidence>
<dbReference type="Gene3D" id="4.10.1060.10">
    <property type="entry name" value="Zinc finger, RanBP2-type"/>
    <property type="match status" value="3"/>
</dbReference>
<feature type="domain" description="RanBP2-type" evidence="6">
    <location>
        <begin position="390"/>
        <end position="419"/>
    </location>
</feature>
<evidence type="ECO:0000259" key="6">
    <source>
        <dbReference type="PROSITE" id="PS50199"/>
    </source>
</evidence>
<feature type="region of interest" description="Disordered" evidence="5">
    <location>
        <begin position="417"/>
        <end position="441"/>
    </location>
</feature>
<organism evidence="7 8">
    <name type="scientific">Rubroshorea leprosula</name>
    <dbReference type="NCBI Taxonomy" id="152421"/>
    <lineage>
        <taxon>Eukaryota</taxon>
        <taxon>Viridiplantae</taxon>
        <taxon>Streptophyta</taxon>
        <taxon>Embryophyta</taxon>
        <taxon>Tracheophyta</taxon>
        <taxon>Spermatophyta</taxon>
        <taxon>Magnoliopsida</taxon>
        <taxon>eudicotyledons</taxon>
        <taxon>Gunneridae</taxon>
        <taxon>Pentapetalae</taxon>
        <taxon>rosids</taxon>
        <taxon>malvids</taxon>
        <taxon>Malvales</taxon>
        <taxon>Dipterocarpaceae</taxon>
        <taxon>Rubroshorea</taxon>
    </lineage>
</organism>
<evidence type="ECO:0000313" key="7">
    <source>
        <dbReference type="EMBL" id="GKV11180.1"/>
    </source>
</evidence>
<evidence type="ECO:0000256" key="4">
    <source>
        <dbReference type="PROSITE-ProRule" id="PRU00322"/>
    </source>
</evidence>
<feature type="domain" description="RanBP2-type" evidence="6">
    <location>
        <begin position="357"/>
        <end position="386"/>
    </location>
</feature>
<dbReference type="GO" id="GO:0005737">
    <property type="term" value="C:cytoplasm"/>
    <property type="evidence" value="ECO:0007669"/>
    <property type="project" value="TreeGrafter"/>
</dbReference>
<dbReference type="AlphaFoldDB" id="A0AAV5JGJ3"/>
<dbReference type="PANTHER" id="PTHR23111">
    <property type="entry name" value="ZINC FINGER PROTEIN"/>
    <property type="match status" value="1"/>
</dbReference>
<evidence type="ECO:0000256" key="1">
    <source>
        <dbReference type="ARBA" id="ARBA00022723"/>
    </source>
</evidence>
<feature type="compositionally biased region" description="Basic and acidic residues" evidence="5">
    <location>
        <begin position="525"/>
        <end position="537"/>
    </location>
</feature>
<evidence type="ECO:0000313" key="8">
    <source>
        <dbReference type="Proteomes" id="UP001054252"/>
    </source>
</evidence>
<evidence type="ECO:0000256" key="2">
    <source>
        <dbReference type="ARBA" id="ARBA00022771"/>
    </source>
</evidence>
<name>A0AAV5JGJ3_9ROSI</name>
<keyword evidence="2 4" id="KW-0863">Zinc-finger</keyword>
<sequence length="561" mass="64012">MLEKHTDSNIVNGGDFPTPDNFSGMYKLFKSSYGYLFWTLRTHFRTPKTLIPLSHLHSGNESFDPNSRLRFIVNGVEELQSSKPMCRNTQSSANADGTFDQIGPLRQNGSSIQISHPWPEWVDLMEGLLKRGYFADENPFENINLGVKEANVIRTACLNFARDQYSLVRNFSRKDIQVIAGCGCPSIDRKVVNSGKRLRAHVGIDEGNVCSSCNLRGNCERAFVRAREEEGGRTVDVMRILLTYGLDPITGSVENKPCQNKIVKESVRRLLKEMVNSCAEEAETVLPNAASLRINTSVQDHLSTGGHIKVPMKQGDWRCPKCDFLNFARNIKCLRCDGLFQERLKQLHEDQDHLPLKKGDWICDKCNFLNFAKNTRCLQCKEKPPKRPLNPGEWECESCNYINFRRNMVCLKCDHKRPKASNASNTSTTTDQGNKGGCISQGRSARFGSGIEVEYENKRITGADKWRFVHEENRDHNYLMSSDDDIKSIDFPIAGGKSYLSRNPEMKEKWKLEMSGRSKTPGMTRENDESRYPKSQRKLELLESTDDEMADWFRPHIEERI</sequence>
<evidence type="ECO:0000256" key="3">
    <source>
        <dbReference type="ARBA" id="ARBA00022833"/>
    </source>
</evidence>
<dbReference type="GO" id="GO:0003729">
    <property type="term" value="F:mRNA binding"/>
    <property type="evidence" value="ECO:0007669"/>
    <property type="project" value="TreeGrafter"/>
</dbReference>
<comment type="caution">
    <text evidence="7">The sequence shown here is derived from an EMBL/GenBank/DDBJ whole genome shotgun (WGS) entry which is preliminary data.</text>
</comment>
<dbReference type="Proteomes" id="UP001054252">
    <property type="component" value="Unassembled WGS sequence"/>
</dbReference>
<dbReference type="PROSITE" id="PS01358">
    <property type="entry name" value="ZF_RANBP2_1"/>
    <property type="match status" value="3"/>
</dbReference>
<dbReference type="EMBL" id="BPVZ01000033">
    <property type="protein sequence ID" value="GKV11180.1"/>
    <property type="molecule type" value="Genomic_DNA"/>
</dbReference>